<gene>
    <name evidence="1" type="ORF">BOO71_0012067</name>
</gene>
<reference evidence="1 2" key="1">
    <citation type="submission" date="2017-01" db="EMBL/GenBank/DDBJ databases">
        <title>Genome Analysis of Deinococcus marmoris KOPRI26562.</title>
        <authorList>
            <person name="Kim J.H."/>
            <person name="Oh H.-M."/>
        </authorList>
    </citation>
    <scope>NUCLEOTIDE SEQUENCE [LARGE SCALE GENOMIC DNA]</scope>
    <source>
        <strain evidence="1 2">KOPRI26562</strain>
    </source>
</reference>
<dbReference type="Pfam" id="PF12747">
    <property type="entry name" value="DdrB"/>
    <property type="match status" value="1"/>
</dbReference>
<dbReference type="OrthoDB" id="68455at2"/>
<accession>A0A1U7NTZ4</accession>
<dbReference type="RefSeq" id="WP_075835577.1">
    <property type="nucleotide sequence ID" value="NZ_MSTI01000144.1"/>
</dbReference>
<keyword evidence="2" id="KW-1185">Reference proteome</keyword>
<sequence>MPVPHTLTLALLDALGTPITVQAQTIADLRTLQRHYGAQGMRPASAPIGGGLQLPLAAHDTFDWSLIGARPWVTPEGEHVVFCGGHAYKQRLLEEVETRKMKLPEAVKYSRGAKATDPEHLREKGDADFWYVTLVMFRGGGRADPEFALPGGRRQLHAAAGAEAAD</sequence>
<name>A0A1U7NTZ4_9DEIO</name>
<dbReference type="InterPro" id="IPR024305">
    <property type="entry name" value="ssDNA-bd_DdrB-like"/>
</dbReference>
<dbReference type="EMBL" id="MSTI01000144">
    <property type="protein sequence ID" value="OLV16386.1"/>
    <property type="molecule type" value="Genomic_DNA"/>
</dbReference>
<organism evidence="1 2">
    <name type="scientific">Deinococcus marmoris</name>
    <dbReference type="NCBI Taxonomy" id="249408"/>
    <lineage>
        <taxon>Bacteria</taxon>
        <taxon>Thermotogati</taxon>
        <taxon>Deinococcota</taxon>
        <taxon>Deinococci</taxon>
        <taxon>Deinococcales</taxon>
        <taxon>Deinococcaceae</taxon>
        <taxon>Deinococcus</taxon>
    </lineage>
</organism>
<protein>
    <submittedName>
        <fullName evidence="1">Uncharacterized protein</fullName>
    </submittedName>
</protein>
<dbReference type="AlphaFoldDB" id="A0A1U7NTZ4"/>
<dbReference type="Proteomes" id="UP000186607">
    <property type="component" value="Unassembled WGS sequence"/>
</dbReference>
<evidence type="ECO:0000313" key="1">
    <source>
        <dbReference type="EMBL" id="OLV16386.1"/>
    </source>
</evidence>
<proteinExistence type="predicted"/>
<comment type="caution">
    <text evidence="1">The sequence shown here is derived from an EMBL/GenBank/DDBJ whole genome shotgun (WGS) entry which is preliminary data.</text>
</comment>
<dbReference type="STRING" id="249408.BOO71_0012067"/>
<evidence type="ECO:0000313" key="2">
    <source>
        <dbReference type="Proteomes" id="UP000186607"/>
    </source>
</evidence>